<comment type="caution">
    <text evidence="1">The sequence shown here is derived from an EMBL/GenBank/DDBJ whole genome shotgun (WGS) entry which is preliminary data.</text>
</comment>
<name>A0ABR6ILS9_9HYPH</name>
<dbReference type="EMBL" id="JACIFX010000003">
    <property type="protein sequence ID" value="MBB4228665.1"/>
    <property type="molecule type" value="Genomic_DNA"/>
</dbReference>
<organism evidence="1 2">
    <name type="scientific">Rhizobium mongolense</name>
    <dbReference type="NCBI Taxonomy" id="57676"/>
    <lineage>
        <taxon>Bacteria</taxon>
        <taxon>Pseudomonadati</taxon>
        <taxon>Pseudomonadota</taxon>
        <taxon>Alphaproteobacteria</taxon>
        <taxon>Hyphomicrobiales</taxon>
        <taxon>Rhizobiaceae</taxon>
        <taxon>Rhizobium/Agrobacterium group</taxon>
        <taxon>Rhizobium</taxon>
    </lineage>
</organism>
<evidence type="ECO:0000313" key="1">
    <source>
        <dbReference type="EMBL" id="MBB4228665.1"/>
    </source>
</evidence>
<dbReference type="Proteomes" id="UP000551353">
    <property type="component" value="Unassembled WGS sequence"/>
</dbReference>
<gene>
    <name evidence="1" type="ORF">GGD56_002507</name>
</gene>
<reference evidence="1 2" key="1">
    <citation type="submission" date="2020-08" db="EMBL/GenBank/DDBJ databases">
        <title>Genomic Encyclopedia of Type Strains, Phase IV (KMG-V): Genome sequencing to study the core and pangenomes of soil and plant-associated prokaryotes.</title>
        <authorList>
            <person name="Whitman W."/>
        </authorList>
    </citation>
    <scope>NUCLEOTIDE SEQUENCE [LARGE SCALE GENOMIC DNA]</scope>
    <source>
        <strain evidence="1 2">SEMIA 4087</strain>
    </source>
</reference>
<proteinExistence type="predicted"/>
<accession>A0ABR6ILS9</accession>
<evidence type="ECO:0008006" key="3">
    <source>
        <dbReference type="Google" id="ProtNLM"/>
    </source>
</evidence>
<keyword evidence="2" id="KW-1185">Reference proteome</keyword>
<protein>
    <recommendedName>
        <fullName evidence="3">Phage integrase family protein</fullName>
    </recommendedName>
</protein>
<evidence type="ECO:0000313" key="2">
    <source>
        <dbReference type="Proteomes" id="UP000551353"/>
    </source>
</evidence>
<sequence>MAMEPERWLIGRPALRRFVALVAKTSDASREPVTTSMFGDGITGSEMALVSRRSLVEIRWVADRLARWNVKLHTTNGQQASANVGRSRRLPSMALVALGKQVVPWEKAL</sequence>